<reference evidence="1" key="1">
    <citation type="submission" date="2018-02" db="EMBL/GenBank/DDBJ databases">
        <title>Rhizophora mucronata_Transcriptome.</title>
        <authorList>
            <person name="Meera S.P."/>
            <person name="Sreeshan A."/>
            <person name="Augustine A."/>
        </authorList>
    </citation>
    <scope>NUCLEOTIDE SEQUENCE</scope>
    <source>
        <tissue evidence="1">Leaf</tissue>
    </source>
</reference>
<protein>
    <submittedName>
        <fullName evidence="1">Uncharacterized protein</fullName>
    </submittedName>
</protein>
<accession>A0A2P2NC73</accession>
<proteinExistence type="predicted"/>
<evidence type="ECO:0000313" key="1">
    <source>
        <dbReference type="EMBL" id="MBX40067.1"/>
    </source>
</evidence>
<name>A0A2P2NC73_RHIMU</name>
<dbReference type="AlphaFoldDB" id="A0A2P2NC73"/>
<sequence length="21" mass="2374">MEGFCFQLSEGFPLFHLKGSV</sequence>
<dbReference type="EMBL" id="GGEC01059583">
    <property type="protein sequence ID" value="MBX40067.1"/>
    <property type="molecule type" value="Transcribed_RNA"/>
</dbReference>
<organism evidence="1">
    <name type="scientific">Rhizophora mucronata</name>
    <name type="common">Asiatic mangrove</name>
    <dbReference type="NCBI Taxonomy" id="61149"/>
    <lineage>
        <taxon>Eukaryota</taxon>
        <taxon>Viridiplantae</taxon>
        <taxon>Streptophyta</taxon>
        <taxon>Embryophyta</taxon>
        <taxon>Tracheophyta</taxon>
        <taxon>Spermatophyta</taxon>
        <taxon>Magnoliopsida</taxon>
        <taxon>eudicotyledons</taxon>
        <taxon>Gunneridae</taxon>
        <taxon>Pentapetalae</taxon>
        <taxon>rosids</taxon>
        <taxon>fabids</taxon>
        <taxon>Malpighiales</taxon>
        <taxon>Rhizophoraceae</taxon>
        <taxon>Rhizophora</taxon>
    </lineage>
</organism>